<dbReference type="InterPro" id="IPR039544">
    <property type="entry name" value="Tim44-like"/>
</dbReference>
<keyword evidence="5 13" id="KW-0999">Mitochondrion inner membrane</keyword>
<keyword evidence="8" id="KW-0809">Transit peptide</keyword>
<comment type="function">
    <text evidence="13">Essential component of the PAM complex, a complex required for the translocation of transit peptide-containing proteins from the inner membrane into the mitochondrial matrix in an ATP-dependent manner.</text>
</comment>
<keyword evidence="6" id="KW-0067">ATP-binding</keyword>
<dbReference type="InterPro" id="IPR017303">
    <property type="entry name" value="Tim44"/>
</dbReference>
<dbReference type="PANTHER" id="PTHR10721:SF1">
    <property type="entry name" value="MITOCHONDRIAL IMPORT INNER MEMBRANE TRANSLOCASE SUBUNIT TIM44"/>
    <property type="match status" value="1"/>
</dbReference>
<dbReference type="InterPro" id="IPR032710">
    <property type="entry name" value="NTF2-like_dom_sf"/>
</dbReference>
<reference evidence="16 17" key="1">
    <citation type="journal article" date="2012" name="New Phytol.">
        <title>Insight into trade-off between wood decay and parasitism from the genome of a fungal forest pathogen.</title>
        <authorList>
            <person name="Olson A."/>
            <person name="Aerts A."/>
            <person name="Asiegbu F."/>
            <person name="Belbahri L."/>
            <person name="Bouzid O."/>
            <person name="Broberg A."/>
            <person name="Canback B."/>
            <person name="Coutinho P.M."/>
            <person name="Cullen D."/>
            <person name="Dalman K."/>
            <person name="Deflorio G."/>
            <person name="van Diepen L.T."/>
            <person name="Dunand C."/>
            <person name="Duplessis S."/>
            <person name="Durling M."/>
            <person name="Gonthier P."/>
            <person name="Grimwood J."/>
            <person name="Fossdal C.G."/>
            <person name="Hansson D."/>
            <person name="Henrissat B."/>
            <person name="Hietala A."/>
            <person name="Himmelstrand K."/>
            <person name="Hoffmeister D."/>
            <person name="Hogberg N."/>
            <person name="James T.Y."/>
            <person name="Karlsson M."/>
            <person name="Kohler A."/>
            <person name="Kues U."/>
            <person name="Lee Y.H."/>
            <person name="Lin Y.C."/>
            <person name="Lind M."/>
            <person name="Lindquist E."/>
            <person name="Lombard V."/>
            <person name="Lucas S."/>
            <person name="Lunden K."/>
            <person name="Morin E."/>
            <person name="Murat C."/>
            <person name="Park J."/>
            <person name="Raffaello T."/>
            <person name="Rouze P."/>
            <person name="Salamov A."/>
            <person name="Schmutz J."/>
            <person name="Solheim H."/>
            <person name="Stahlberg J."/>
            <person name="Velez H."/>
            <person name="de Vries R.P."/>
            <person name="Wiebenga A."/>
            <person name="Woodward S."/>
            <person name="Yakovlev I."/>
            <person name="Garbelotto M."/>
            <person name="Martin F."/>
            <person name="Grigoriev I.V."/>
            <person name="Stenlid J."/>
        </authorList>
    </citation>
    <scope>NUCLEOTIDE SEQUENCE [LARGE SCALE GENOMIC DNA]</scope>
    <source>
        <strain evidence="16 17">TC 32-1</strain>
    </source>
</reference>
<evidence type="ECO:0000256" key="7">
    <source>
        <dbReference type="ARBA" id="ARBA00022927"/>
    </source>
</evidence>
<protein>
    <recommendedName>
        <fullName evidence="12 13">Mitochondrial import inner membrane translocase subunit TIM44</fullName>
    </recommendedName>
</protein>
<dbReference type="FunCoup" id="W4K0K7">
    <property type="interactions" value="352"/>
</dbReference>
<keyword evidence="14" id="KW-0175">Coiled coil</keyword>
<evidence type="ECO:0000313" key="17">
    <source>
        <dbReference type="Proteomes" id="UP000030671"/>
    </source>
</evidence>
<keyword evidence="9 13" id="KW-0811">Translocation</keyword>
<evidence type="ECO:0000256" key="13">
    <source>
        <dbReference type="PIRNR" id="PIRNR037871"/>
    </source>
</evidence>
<evidence type="ECO:0000256" key="8">
    <source>
        <dbReference type="ARBA" id="ARBA00022946"/>
    </source>
</evidence>
<evidence type="ECO:0000256" key="4">
    <source>
        <dbReference type="ARBA" id="ARBA00022741"/>
    </source>
</evidence>
<dbReference type="GeneID" id="20671808"/>
<dbReference type="AlphaFoldDB" id="W4K0K7"/>
<dbReference type="SMART" id="SM00978">
    <property type="entry name" value="Tim44"/>
    <property type="match status" value="1"/>
</dbReference>
<accession>W4K0K7</accession>
<dbReference type="HOGENOM" id="CLU_020932_0_0_1"/>
<keyword evidence="17" id="KW-1185">Reference proteome</keyword>
<dbReference type="Gene3D" id="3.10.450.240">
    <property type="match status" value="1"/>
</dbReference>
<evidence type="ECO:0000256" key="6">
    <source>
        <dbReference type="ARBA" id="ARBA00022840"/>
    </source>
</evidence>
<evidence type="ECO:0000256" key="1">
    <source>
        <dbReference type="ARBA" id="ARBA00004637"/>
    </source>
</evidence>
<dbReference type="PIRSF" id="PIRSF037871">
    <property type="entry name" value="TIM44"/>
    <property type="match status" value="1"/>
</dbReference>
<evidence type="ECO:0000256" key="9">
    <source>
        <dbReference type="ARBA" id="ARBA00023010"/>
    </source>
</evidence>
<evidence type="ECO:0000313" key="16">
    <source>
        <dbReference type="EMBL" id="ETW78855.1"/>
    </source>
</evidence>
<evidence type="ECO:0000256" key="11">
    <source>
        <dbReference type="ARBA" id="ARBA00023136"/>
    </source>
</evidence>
<evidence type="ECO:0000256" key="12">
    <source>
        <dbReference type="ARBA" id="ARBA00074309"/>
    </source>
</evidence>
<dbReference type="InParanoid" id="W4K0K7"/>
<dbReference type="OrthoDB" id="10265990at2759"/>
<evidence type="ECO:0000256" key="5">
    <source>
        <dbReference type="ARBA" id="ARBA00022792"/>
    </source>
</evidence>
<keyword evidence="11 13" id="KW-0472">Membrane</keyword>
<dbReference type="Pfam" id="PF04280">
    <property type="entry name" value="Tim44"/>
    <property type="match status" value="1"/>
</dbReference>
<dbReference type="Proteomes" id="UP000030671">
    <property type="component" value="Unassembled WGS sequence"/>
</dbReference>
<dbReference type="eggNOG" id="KOG2580">
    <property type="taxonomic scope" value="Eukaryota"/>
</dbReference>
<evidence type="ECO:0000256" key="14">
    <source>
        <dbReference type="SAM" id="Coils"/>
    </source>
</evidence>
<feature type="coiled-coil region" evidence="14">
    <location>
        <begin position="72"/>
        <end position="99"/>
    </location>
</feature>
<dbReference type="SUPFAM" id="SSF54427">
    <property type="entry name" value="NTF2-like"/>
    <property type="match status" value="1"/>
</dbReference>
<comment type="subcellular location">
    <subcellularLocation>
        <location evidence="1">Mitochondrion inner membrane</location>
        <topology evidence="1">Peripheral membrane protein</topology>
    </subcellularLocation>
</comment>
<dbReference type="GO" id="GO:0005524">
    <property type="term" value="F:ATP binding"/>
    <property type="evidence" value="ECO:0007669"/>
    <property type="project" value="UniProtKB-KW"/>
</dbReference>
<dbReference type="GO" id="GO:0005743">
    <property type="term" value="C:mitochondrial inner membrane"/>
    <property type="evidence" value="ECO:0007669"/>
    <property type="project" value="UniProtKB-SubCell"/>
</dbReference>
<dbReference type="PANTHER" id="PTHR10721">
    <property type="entry name" value="MITOCHONDRIAL IMPORT INNER MEMBRANE TRANSLOCASE SUBUNIT TIM44"/>
    <property type="match status" value="1"/>
</dbReference>
<feature type="domain" description="Tim44-like" evidence="15">
    <location>
        <begin position="300"/>
        <end position="453"/>
    </location>
</feature>
<dbReference type="GO" id="GO:0051087">
    <property type="term" value="F:protein-folding chaperone binding"/>
    <property type="evidence" value="ECO:0007669"/>
    <property type="project" value="InterPro"/>
</dbReference>
<dbReference type="STRING" id="747525.W4K0K7"/>
<keyword evidence="10 13" id="KW-0496">Mitochondrion</keyword>
<sequence length="460" mass="51271">MLPRNLRRAVPAPSALRAAAHAQRLGHASPFRIHSALSSATVSVSSSQGFHSSAHRKNELPKSPFQTFVDVLKDELRKNRELQDNVKQLQGDVDKFQDSEAMKKAKAAYERARLTSSIKENPRLRAAAEDLRKRGVKVGDAVGEALKSMEESDLARAISRASAAVSSTIASTTEPIRNTAAYKVLADTVIDALDDSGTAKHAGFEEKEARRKRRQLRLAKAGKEGRMKQRVSANAEAGSALVLHASSPRQERWQKLKETNPILRYFGELNQSYQESENPAIISLRSVTSTIGSWFDENETAQVMRMMKALDPTFSMESFERELREYIVPEVVDAFLSADRESLGAWCSEATYNVLWATMEQYLRQGLISDSKVLDIRQVDVSAGKILENNIPVFVVTFATQEVMLFRNAKTREIVVGAENKVEQCHYAAVITRVEEGLDDELTGGWKVVEMARRSARAYL</sequence>
<dbReference type="EMBL" id="KI925461">
    <property type="protein sequence ID" value="ETW78855.1"/>
    <property type="molecule type" value="Genomic_DNA"/>
</dbReference>
<organism evidence="16 17">
    <name type="scientific">Heterobasidion irregulare (strain TC 32-1)</name>
    <dbReference type="NCBI Taxonomy" id="747525"/>
    <lineage>
        <taxon>Eukaryota</taxon>
        <taxon>Fungi</taxon>
        <taxon>Dikarya</taxon>
        <taxon>Basidiomycota</taxon>
        <taxon>Agaricomycotina</taxon>
        <taxon>Agaricomycetes</taxon>
        <taxon>Russulales</taxon>
        <taxon>Bondarzewiaceae</taxon>
        <taxon>Heterobasidion</taxon>
        <taxon>Heterobasidion annosum species complex</taxon>
    </lineage>
</organism>
<dbReference type="FunFam" id="3.10.450.240:FF:000002">
    <property type="entry name" value="Mitochondrial import inner membrane translocase subunit TIM44"/>
    <property type="match status" value="1"/>
</dbReference>
<gene>
    <name evidence="16" type="ORF">HETIRDRAFT_35941</name>
</gene>
<dbReference type="GO" id="GO:0030150">
    <property type="term" value="P:protein import into mitochondrial matrix"/>
    <property type="evidence" value="ECO:0007669"/>
    <property type="project" value="InterPro"/>
</dbReference>
<comment type="similarity">
    <text evidence="2 13">Belongs to the Tim44 family.</text>
</comment>
<evidence type="ECO:0000256" key="3">
    <source>
        <dbReference type="ARBA" id="ARBA00022448"/>
    </source>
</evidence>
<keyword evidence="4" id="KW-0547">Nucleotide-binding</keyword>
<dbReference type="KEGG" id="hir:HETIRDRAFT_35941"/>
<evidence type="ECO:0000256" key="10">
    <source>
        <dbReference type="ARBA" id="ARBA00023128"/>
    </source>
</evidence>
<keyword evidence="7 13" id="KW-0653">Protein transport</keyword>
<dbReference type="RefSeq" id="XP_009548739.1">
    <property type="nucleotide sequence ID" value="XM_009550444.1"/>
</dbReference>
<proteinExistence type="inferred from homology"/>
<evidence type="ECO:0000256" key="2">
    <source>
        <dbReference type="ARBA" id="ARBA00009597"/>
    </source>
</evidence>
<keyword evidence="3 13" id="KW-0813">Transport</keyword>
<evidence type="ECO:0000259" key="15">
    <source>
        <dbReference type="SMART" id="SM00978"/>
    </source>
</evidence>
<dbReference type="InterPro" id="IPR007379">
    <property type="entry name" value="Tim44-like_dom"/>
</dbReference>
<name>W4K0K7_HETIT</name>